<feature type="region of interest" description="Disordered" evidence="1">
    <location>
        <begin position="1"/>
        <end position="67"/>
    </location>
</feature>
<feature type="compositionally biased region" description="Polar residues" evidence="1">
    <location>
        <begin position="135"/>
        <end position="145"/>
    </location>
</feature>
<dbReference type="AlphaFoldDB" id="A0A4Y7R5H2"/>
<protein>
    <submittedName>
        <fullName evidence="2">Uncharacterized protein</fullName>
    </submittedName>
</protein>
<gene>
    <name evidence="2" type="ORF">FA13DRAFT_1321951</name>
</gene>
<evidence type="ECO:0000313" key="3">
    <source>
        <dbReference type="Proteomes" id="UP000298030"/>
    </source>
</evidence>
<feature type="region of interest" description="Disordered" evidence="1">
    <location>
        <begin position="87"/>
        <end position="145"/>
    </location>
</feature>
<keyword evidence="3" id="KW-1185">Reference proteome</keyword>
<evidence type="ECO:0000256" key="1">
    <source>
        <dbReference type="SAM" id="MobiDB-lite"/>
    </source>
</evidence>
<dbReference type="Proteomes" id="UP000298030">
    <property type="component" value="Unassembled WGS sequence"/>
</dbReference>
<dbReference type="STRING" id="71717.A0A4Y7R5H2"/>
<comment type="caution">
    <text evidence="2">The sequence shown here is derived from an EMBL/GenBank/DDBJ whole genome shotgun (WGS) entry which is preliminary data.</text>
</comment>
<reference evidence="2 3" key="1">
    <citation type="journal article" date="2019" name="Nat. Ecol. Evol.">
        <title>Megaphylogeny resolves global patterns of mushroom evolution.</title>
        <authorList>
            <person name="Varga T."/>
            <person name="Krizsan K."/>
            <person name="Foldi C."/>
            <person name="Dima B."/>
            <person name="Sanchez-Garcia M."/>
            <person name="Sanchez-Ramirez S."/>
            <person name="Szollosi G.J."/>
            <person name="Szarkandi J.G."/>
            <person name="Papp V."/>
            <person name="Albert L."/>
            <person name="Andreopoulos W."/>
            <person name="Angelini C."/>
            <person name="Antonin V."/>
            <person name="Barry K.W."/>
            <person name="Bougher N.L."/>
            <person name="Buchanan P."/>
            <person name="Buyck B."/>
            <person name="Bense V."/>
            <person name="Catcheside P."/>
            <person name="Chovatia M."/>
            <person name="Cooper J."/>
            <person name="Damon W."/>
            <person name="Desjardin D."/>
            <person name="Finy P."/>
            <person name="Geml J."/>
            <person name="Haridas S."/>
            <person name="Hughes K."/>
            <person name="Justo A."/>
            <person name="Karasinski D."/>
            <person name="Kautmanova I."/>
            <person name="Kiss B."/>
            <person name="Kocsube S."/>
            <person name="Kotiranta H."/>
            <person name="LaButti K.M."/>
            <person name="Lechner B.E."/>
            <person name="Liimatainen K."/>
            <person name="Lipzen A."/>
            <person name="Lukacs Z."/>
            <person name="Mihaltcheva S."/>
            <person name="Morgado L.N."/>
            <person name="Niskanen T."/>
            <person name="Noordeloos M.E."/>
            <person name="Ohm R.A."/>
            <person name="Ortiz-Santana B."/>
            <person name="Ovrebo C."/>
            <person name="Racz N."/>
            <person name="Riley R."/>
            <person name="Savchenko A."/>
            <person name="Shiryaev A."/>
            <person name="Soop K."/>
            <person name="Spirin V."/>
            <person name="Szebenyi C."/>
            <person name="Tomsovsky M."/>
            <person name="Tulloss R.E."/>
            <person name="Uehling J."/>
            <person name="Grigoriev I.V."/>
            <person name="Vagvolgyi C."/>
            <person name="Papp T."/>
            <person name="Martin F.M."/>
            <person name="Miettinen O."/>
            <person name="Hibbett D.S."/>
            <person name="Nagy L.G."/>
        </authorList>
    </citation>
    <scope>NUCLEOTIDE SEQUENCE [LARGE SCALE GENOMIC DNA]</scope>
    <source>
        <strain evidence="2 3">FP101781</strain>
    </source>
</reference>
<organism evidence="2 3">
    <name type="scientific">Coprinellus micaceus</name>
    <name type="common">Glistening ink-cap mushroom</name>
    <name type="synonym">Coprinus micaceus</name>
    <dbReference type="NCBI Taxonomy" id="71717"/>
    <lineage>
        <taxon>Eukaryota</taxon>
        <taxon>Fungi</taxon>
        <taxon>Dikarya</taxon>
        <taxon>Basidiomycota</taxon>
        <taxon>Agaricomycotina</taxon>
        <taxon>Agaricomycetes</taxon>
        <taxon>Agaricomycetidae</taxon>
        <taxon>Agaricales</taxon>
        <taxon>Agaricineae</taxon>
        <taxon>Psathyrellaceae</taxon>
        <taxon>Coprinellus</taxon>
    </lineage>
</organism>
<dbReference type="EMBL" id="QPFP01000674">
    <property type="protein sequence ID" value="TEB03996.1"/>
    <property type="molecule type" value="Genomic_DNA"/>
</dbReference>
<evidence type="ECO:0000313" key="2">
    <source>
        <dbReference type="EMBL" id="TEB03996.1"/>
    </source>
</evidence>
<proteinExistence type="predicted"/>
<feature type="compositionally biased region" description="Polar residues" evidence="1">
    <location>
        <begin position="107"/>
        <end position="124"/>
    </location>
</feature>
<accession>A0A4Y7R5H2</accession>
<name>A0A4Y7R5H2_COPMI</name>
<sequence length="145" mass="16169">MRYASAKLRHRRGDAAQGLQDRFPHPNQWEEVDHEFEDSVAGSLLSPTTGNESEGDPLGLGNEVRSRDLDMDTSTIRVCFRSLCGLRSPRRGGRSHNLQVLRPQDLSLRSTSQRHVPGSRQGNRPSPELHRSTFRGPSSSGGRQL</sequence>